<dbReference type="Proteomes" id="UP000003100">
    <property type="component" value="Unassembled WGS sequence"/>
</dbReference>
<protein>
    <recommendedName>
        <fullName evidence="4">SpoIIIAH-like protein</fullName>
    </recommendedName>
</protein>
<feature type="region of interest" description="Disordered" evidence="1">
    <location>
        <begin position="227"/>
        <end position="266"/>
    </location>
</feature>
<feature type="compositionally biased region" description="Acidic residues" evidence="1">
    <location>
        <begin position="73"/>
        <end position="84"/>
    </location>
</feature>
<comment type="caution">
    <text evidence="2">The sequence shown here is derived from an EMBL/GenBank/DDBJ whole genome shotgun (WGS) entry which is preliminary data.</text>
</comment>
<dbReference type="eggNOG" id="ENOG5032YS3">
    <property type="taxonomic scope" value="Bacteria"/>
</dbReference>
<dbReference type="InterPro" id="IPR038503">
    <property type="entry name" value="SpoIIIAH_sf"/>
</dbReference>
<dbReference type="RefSeq" id="WP_005948735.1">
    <property type="nucleotide sequence ID" value="NZ_CP136423.1"/>
</dbReference>
<accession>C0CM02</accession>
<evidence type="ECO:0008006" key="4">
    <source>
        <dbReference type="Google" id="ProtNLM"/>
    </source>
</evidence>
<evidence type="ECO:0000313" key="2">
    <source>
        <dbReference type="EMBL" id="EEG49220.1"/>
    </source>
</evidence>
<reference evidence="2 3" key="1">
    <citation type="submission" date="2009-01" db="EMBL/GenBank/DDBJ databases">
        <authorList>
            <person name="Fulton L."/>
            <person name="Clifton S."/>
            <person name="Fulton B."/>
            <person name="Xu J."/>
            <person name="Minx P."/>
            <person name="Pepin K.H."/>
            <person name="Johnson M."/>
            <person name="Bhonagiri V."/>
            <person name="Nash W.E."/>
            <person name="Mardis E.R."/>
            <person name="Wilson R.K."/>
        </authorList>
    </citation>
    <scope>NUCLEOTIDE SEQUENCE [LARGE SCALE GENOMIC DNA]</scope>
    <source>
        <strain evidence="3">DSM 10507 / JCM 14656 / S5a33</strain>
    </source>
</reference>
<dbReference type="Gene3D" id="1.10.287.4300">
    <property type="entry name" value="Stage III sporulation protein AH-like"/>
    <property type="match status" value="1"/>
</dbReference>
<keyword evidence="3" id="KW-1185">Reference proteome</keyword>
<dbReference type="PATRIC" id="fig|476272.21.peg.2257"/>
<dbReference type="Pfam" id="PF12685">
    <property type="entry name" value="SpoIIIAH"/>
    <property type="match status" value="1"/>
</dbReference>
<dbReference type="InterPro" id="IPR024232">
    <property type="entry name" value="SpoIIIAH"/>
</dbReference>
<reference evidence="2 3" key="2">
    <citation type="submission" date="2009-02" db="EMBL/GenBank/DDBJ databases">
        <title>Draft genome sequence of Blautia hydrogenotrophica DSM 10507 (Ruminococcus hydrogenotrophicus DSM 10507).</title>
        <authorList>
            <person name="Sudarsanam P."/>
            <person name="Ley R."/>
            <person name="Guruge J."/>
            <person name="Turnbaugh P.J."/>
            <person name="Mahowald M."/>
            <person name="Liep D."/>
            <person name="Gordon J."/>
        </authorList>
    </citation>
    <scope>NUCLEOTIDE SEQUENCE [LARGE SCALE GENOMIC DNA]</scope>
    <source>
        <strain evidence="3">DSM 10507 / JCM 14656 / S5a33</strain>
    </source>
</reference>
<sequence>MKKVFKKNQVIITGLALLIAVAGYLNFANVDLGFDKDQEASSDNSILEEVENLDYDIGDSTVMEENAKSTAAQDEETAGEEAVDSTEVADATEVTDAVDETGSMDTETPGEAVLTGASNFAAQAKITREQVRAQNKEDLQKIIDNEQISETEKQQAIDSLVAMTELAEKETAAEMLLEAKGFVDAIVNLTGETADVVVSNSQLGDDQRAQIEDIVQRKTGVGAEQIVITSSNVDAESSEDTQTEESSQTEESTQTEDTAQSEEQQE</sequence>
<dbReference type="HOGENOM" id="CLU_086909_0_0_9"/>
<evidence type="ECO:0000256" key="1">
    <source>
        <dbReference type="SAM" id="MobiDB-lite"/>
    </source>
</evidence>
<proteinExistence type="predicted"/>
<organism evidence="2 3">
    <name type="scientific">Blautia hydrogenotrophica (strain DSM 10507 / JCM 14656 / S5a33)</name>
    <name type="common">Ruminococcus hydrogenotrophicus</name>
    <dbReference type="NCBI Taxonomy" id="476272"/>
    <lineage>
        <taxon>Bacteria</taxon>
        <taxon>Bacillati</taxon>
        <taxon>Bacillota</taxon>
        <taxon>Clostridia</taxon>
        <taxon>Lachnospirales</taxon>
        <taxon>Lachnospiraceae</taxon>
        <taxon>Blautia</taxon>
    </lineage>
</organism>
<feature type="region of interest" description="Disordered" evidence="1">
    <location>
        <begin position="69"/>
        <end position="91"/>
    </location>
</feature>
<dbReference type="GeneID" id="86822108"/>
<gene>
    <name evidence="2" type="ORF">RUMHYD_01877</name>
</gene>
<dbReference type="AlphaFoldDB" id="C0CM02"/>
<evidence type="ECO:0000313" key="3">
    <source>
        <dbReference type="Proteomes" id="UP000003100"/>
    </source>
</evidence>
<feature type="compositionally biased region" description="Low complexity" evidence="1">
    <location>
        <begin position="244"/>
        <end position="258"/>
    </location>
</feature>
<name>C0CM02_BLAHS</name>
<dbReference type="EMBL" id="ACBZ01000098">
    <property type="protein sequence ID" value="EEG49220.1"/>
    <property type="molecule type" value="Genomic_DNA"/>
</dbReference>